<dbReference type="PANTHER" id="PTHR33361">
    <property type="entry name" value="GLR0591 PROTEIN"/>
    <property type="match status" value="1"/>
</dbReference>
<name>A0A6I4IPU5_9SPHI</name>
<dbReference type="Proteomes" id="UP000434850">
    <property type="component" value="Unassembled WGS sequence"/>
</dbReference>
<protein>
    <submittedName>
        <fullName evidence="1">DUF885 family protein</fullName>
    </submittedName>
</protein>
<dbReference type="EMBL" id="WQLA01000001">
    <property type="protein sequence ID" value="MVN89934.1"/>
    <property type="molecule type" value="Genomic_DNA"/>
</dbReference>
<dbReference type="OrthoDB" id="9760040at2"/>
<evidence type="ECO:0000313" key="2">
    <source>
        <dbReference type="Proteomes" id="UP000434850"/>
    </source>
</evidence>
<dbReference type="AlphaFoldDB" id="A0A6I4IPU5"/>
<keyword evidence="2" id="KW-1185">Reference proteome</keyword>
<gene>
    <name evidence="1" type="ORF">GO816_02240</name>
</gene>
<comment type="caution">
    <text evidence="1">The sequence shown here is derived from an EMBL/GenBank/DDBJ whole genome shotgun (WGS) entry which is preliminary data.</text>
</comment>
<evidence type="ECO:0000313" key="1">
    <source>
        <dbReference type="EMBL" id="MVN89934.1"/>
    </source>
</evidence>
<accession>A0A6I4IPU5</accession>
<dbReference type="PANTHER" id="PTHR33361:SF15">
    <property type="entry name" value="DUF885 FAMILY LIPOPROTEIN"/>
    <property type="match status" value="1"/>
</dbReference>
<dbReference type="Pfam" id="PF05960">
    <property type="entry name" value="DUF885"/>
    <property type="match status" value="1"/>
</dbReference>
<dbReference type="InterPro" id="IPR010281">
    <property type="entry name" value="DUF885"/>
</dbReference>
<reference evidence="1 2" key="1">
    <citation type="submission" date="2019-12" db="EMBL/GenBank/DDBJ databases">
        <title>Mucilaginibacter sp. HME9299 genome sequencing and assembly.</title>
        <authorList>
            <person name="Kang H."/>
            <person name="Kim H."/>
            <person name="Joh K."/>
        </authorList>
    </citation>
    <scope>NUCLEOTIDE SEQUENCE [LARGE SCALE GENOMIC DNA]</scope>
    <source>
        <strain evidence="1 2">HME9299</strain>
    </source>
</reference>
<sequence length="564" mass="64939">MQEMNKDEAAFKGYTQHFLEALWELDPDRGTMNGYDKYDSVLLVPSAGYRDKITKFCKVETDSLLRYDPNTLNDANKIDFQLIQNELQRMQWEVQSLKDYEWNPNTYNIISTFAHILNENYAPLDKRLRNFYEKMENIPAYYKEAEKQIKNPVPELTSLTIEQLTGGVTVFENDFADSLKKTKIADATKKQMLARAKLSADAIKSFTDWLGKLKSVKPRSFRLGQNLYQDKFKYEIQSSLTAQQTFNAATERKRLLHREMIKLSKQLWPKYFGKADMPKDSPMLVGKMIDTLSAKHVKPDQFQSAIQNLIPKLTDFVKTKNLLTQDASKPLIVRKEPAYMAGVAGASVSSPGPYDKNGNTYFNVGSLTGWTPQRAESYLREYNQYMLQILCIHEAIPGHYTQLVYSNKTPSLVKSVLENGAMIEGWAVYGEEMMLDAGYGNNEPEMRLMWYKWNLRSVCNTILDYSVHANNMTKEQAIKLLTQEAFQQQAEAEGKWKRVSVSSVQLTSYYTGYKEITDLRDAYKKQMGEKYSVKDFNEKFLSYGSAPVKFIKELMLAKKKDAAK</sequence>
<proteinExistence type="predicted"/>
<organism evidence="1 2">
    <name type="scientific">Mucilaginibacter aquatilis</name>
    <dbReference type="NCBI Taxonomy" id="1517760"/>
    <lineage>
        <taxon>Bacteria</taxon>
        <taxon>Pseudomonadati</taxon>
        <taxon>Bacteroidota</taxon>
        <taxon>Sphingobacteriia</taxon>
        <taxon>Sphingobacteriales</taxon>
        <taxon>Sphingobacteriaceae</taxon>
        <taxon>Mucilaginibacter</taxon>
    </lineage>
</organism>